<accession>A0A059ABJ4</accession>
<evidence type="ECO:0000256" key="1">
    <source>
        <dbReference type="SAM" id="MobiDB-lite"/>
    </source>
</evidence>
<sequence>MHGGSILGILYFFAHSPLSSIAHTSMLSSRKRLTSPGAPQRSTADSERSREDLVVHHDRGHSMPRVGSESSRIWRPLAACMAAKRGSSMVSRHSLRTGLNLRSGIVGR</sequence>
<dbReference type="InParanoid" id="A0A059ABJ4"/>
<feature type="compositionally biased region" description="Basic and acidic residues" evidence="1">
    <location>
        <begin position="44"/>
        <end position="61"/>
    </location>
</feature>
<dbReference type="EMBL" id="KK198762">
    <property type="protein sequence ID" value="KCW51114.1"/>
    <property type="molecule type" value="Genomic_DNA"/>
</dbReference>
<reference evidence="2" key="1">
    <citation type="submission" date="2013-07" db="EMBL/GenBank/DDBJ databases">
        <title>The genome of Eucalyptus grandis.</title>
        <authorList>
            <person name="Schmutz J."/>
            <person name="Hayes R."/>
            <person name="Myburg A."/>
            <person name="Tuskan G."/>
            <person name="Grattapaglia D."/>
            <person name="Rokhsar D.S."/>
        </authorList>
    </citation>
    <scope>NUCLEOTIDE SEQUENCE</scope>
    <source>
        <tissue evidence="2">Leaf extractions</tissue>
    </source>
</reference>
<organism evidence="2">
    <name type="scientific">Eucalyptus grandis</name>
    <name type="common">Flooded gum</name>
    <dbReference type="NCBI Taxonomy" id="71139"/>
    <lineage>
        <taxon>Eukaryota</taxon>
        <taxon>Viridiplantae</taxon>
        <taxon>Streptophyta</taxon>
        <taxon>Embryophyta</taxon>
        <taxon>Tracheophyta</taxon>
        <taxon>Spermatophyta</taxon>
        <taxon>Magnoliopsida</taxon>
        <taxon>eudicotyledons</taxon>
        <taxon>Gunneridae</taxon>
        <taxon>Pentapetalae</taxon>
        <taxon>rosids</taxon>
        <taxon>malvids</taxon>
        <taxon>Myrtales</taxon>
        <taxon>Myrtaceae</taxon>
        <taxon>Myrtoideae</taxon>
        <taxon>Eucalypteae</taxon>
        <taxon>Eucalyptus</taxon>
    </lineage>
</organism>
<protein>
    <submittedName>
        <fullName evidence="2">Uncharacterized protein</fullName>
    </submittedName>
</protein>
<name>A0A059ABJ4_EUCGR</name>
<proteinExistence type="predicted"/>
<gene>
    <name evidence="2" type="ORF">EUGRSUZ_J00723</name>
</gene>
<dbReference type="AlphaFoldDB" id="A0A059ABJ4"/>
<dbReference type="Gramene" id="KCW51114">
    <property type="protein sequence ID" value="KCW51114"/>
    <property type="gene ID" value="EUGRSUZ_J00723"/>
</dbReference>
<evidence type="ECO:0000313" key="2">
    <source>
        <dbReference type="EMBL" id="KCW51114.1"/>
    </source>
</evidence>
<feature type="region of interest" description="Disordered" evidence="1">
    <location>
        <begin position="28"/>
        <end position="68"/>
    </location>
</feature>